<evidence type="ECO:0000256" key="5">
    <source>
        <dbReference type="ARBA" id="ARBA00022741"/>
    </source>
</evidence>
<accession>A0A7R9QRJ2</accession>
<feature type="transmembrane region" description="Helical" evidence="9">
    <location>
        <begin position="257"/>
        <end position="285"/>
    </location>
</feature>
<dbReference type="InterPro" id="IPR011527">
    <property type="entry name" value="ABC1_TM_dom"/>
</dbReference>
<dbReference type="PANTHER" id="PTHR24223:SF456">
    <property type="entry name" value="MULTIDRUG RESISTANCE-ASSOCIATED PROTEIN LETHAL(2)03659"/>
    <property type="match status" value="1"/>
</dbReference>
<dbReference type="EMBL" id="OC925032">
    <property type="protein sequence ID" value="CAD7655877.1"/>
    <property type="molecule type" value="Genomic_DNA"/>
</dbReference>
<evidence type="ECO:0000256" key="3">
    <source>
        <dbReference type="ARBA" id="ARBA00022448"/>
    </source>
</evidence>
<dbReference type="GO" id="GO:0140359">
    <property type="term" value="F:ABC-type transporter activity"/>
    <property type="evidence" value="ECO:0007669"/>
    <property type="project" value="InterPro"/>
</dbReference>
<evidence type="ECO:0000256" key="1">
    <source>
        <dbReference type="ARBA" id="ARBA00004141"/>
    </source>
</evidence>
<dbReference type="PROSITE" id="PS50929">
    <property type="entry name" value="ABC_TM1F"/>
    <property type="match status" value="1"/>
</dbReference>
<keyword evidence="4 9" id="KW-0812">Transmembrane</keyword>
<reference evidence="11" key="1">
    <citation type="submission" date="2020-11" db="EMBL/GenBank/DDBJ databases">
        <authorList>
            <person name="Tran Van P."/>
        </authorList>
    </citation>
    <scope>NUCLEOTIDE SEQUENCE</scope>
</reference>
<evidence type="ECO:0000256" key="9">
    <source>
        <dbReference type="SAM" id="Phobius"/>
    </source>
</evidence>
<feature type="transmembrane region" description="Helical" evidence="9">
    <location>
        <begin position="204"/>
        <end position="223"/>
    </location>
</feature>
<evidence type="ECO:0000256" key="6">
    <source>
        <dbReference type="ARBA" id="ARBA00022840"/>
    </source>
</evidence>
<feature type="transmembrane region" description="Helical" evidence="9">
    <location>
        <begin position="177"/>
        <end position="199"/>
    </location>
</feature>
<keyword evidence="8 9" id="KW-0472">Membrane</keyword>
<name>A0A7R9QRJ2_9ACAR</name>
<dbReference type="InterPro" id="IPR036640">
    <property type="entry name" value="ABC1_TM_sf"/>
</dbReference>
<keyword evidence="5" id="KW-0547">Nucleotide-binding</keyword>
<dbReference type="PANTHER" id="PTHR24223">
    <property type="entry name" value="ATP-BINDING CASSETTE SUB-FAMILY C"/>
    <property type="match status" value="1"/>
</dbReference>
<keyword evidence="7 9" id="KW-1133">Transmembrane helix</keyword>
<feature type="domain" description="ABC transmembrane type-1" evidence="10">
    <location>
        <begin position="67"/>
        <end position="235"/>
    </location>
</feature>
<dbReference type="SUPFAM" id="SSF90123">
    <property type="entry name" value="ABC transporter transmembrane region"/>
    <property type="match status" value="1"/>
</dbReference>
<protein>
    <recommendedName>
        <fullName evidence="10">ABC transmembrane type-1 domain-containing protein</fullName>
    </recommendedName>
</protein>
<keyword evidence="12" id="KW-1185">Reference proteome</keyword>
<dbReference type="OrthoDB" id="6500128at2759"/>
<comment type="subcellular location">
    <subcellularLocation>
        <location evidence="1">Membrane</location>
        <topology evidence="1">Multi-pass membrane protein</topology>
    </subcellularLocation>
</comment>
<feature type="non-terminal residue" evidence="11">
    <location>
        <position position="1"/>
    </location>
</feature>
<dbReference type="Gene3D" id="1.20.1560.10">
    <property type="entry name" value="ABC transporter type 1, transmembrane domain"/>
    <property type="match status" value="1"/>
</dbReference>
<organism evidence="11">
    <name type="scientific">Oppiella nova</name>
    <dbReference type="NCBI Taxonomy" id="334625"/>
    <lineage>
        <taxon>Eukaryota</taxon>
        <taxon>Metazoa</taxon>
        <taxon>Ecdysozoa</taxon>
        <taxon>Arthropoda</taxon>
        <taxon>Chelicerata</taxon>
        <taxon>Arachnida</taxon>
        <taxon>Acari</taxon>
        <taxon>Acariformes</taxon>
        <taxon>Sarcoptiformes</taxon>
        <taxon>Oribatida</taxon>
        <taxon>Brachypylina</taxon>
        <taxon>Oppioidea</taxon>
        <taxon>Oppiidae</taxon>
        <taxon>Oppiella</taxon>
    </lineage>
</organism>
<dbReference type="EMBL" id="CAJPVJ010010207">
    <property type="protein sequence ID" value="CAG2173064.1"/>
    <property type="molecule type" value="Genomic_DNA"/>
</dbReference>
<evidence type="ECO:0000256" key="4">
    <source>
        <dbReference type="ARBA" id="ARBA00022692"/>
    </source>
</evidence>
<evidence type="ECO:0000256" key="8">
    <source>
        <dbReference type="ARBA" id="ARBA00023136"/>
    </source>
</evidence>
<dbReference type="Pfam" id="PF00664">
    <property type="entry name" value="ABC_membrane"/>
    <property type="match status" value="1"/>
</dbReference>
<evidence type="ECO:0000256" key="7">
    <source>
        <dbReference type="ARBA" id="ARBA00022989"/>
    </source>
</evidence>
<sequence>WMFPVFMTGWRNNGLTVDDLFQCSRHDESQRIVQELEKHWNNERQKKSSKFWRALVMAFGKYYIPPLTLLILGECICRICQPLLLGIVIDHFNKVENRTFKQACMAAGGVCFCTALFILLHHSATIIVMRMGMRLRAASSTLIYKKSLKLSRASLAKTTVGHIVNLMSNDVSRFDEFSIYVCYLLVSPIQTGIAVYIIYTEISYYCFVGLALLLLLILFQAFMGKLFSKVRNEVRGIQRAHFLTTINYSVYLSAPRIILFACFSAYVLTGNLLTAKAVFITMALFNTLRTTSMTRFPYAIAQWAELTVSCSRIQVFIHKQ</sequence>
<keyword evidence="6" id="KW-0067">ATP-binding</keyword>
<comment type="similarity">
    <text evidence="2">Belongs to the ABC transporter superfamily. ABCC family. Conjugate transporter (TC 3.A.1.208) subfamily.</text>
</comment>
<keyword evidence="3" id="KW-0813">Transport</keyword>
<evidence type="ECO:0000313" key="11">
    <source>
        <dbReference type="EMBL" id="CAD7655877.1"/>
    </source>
</evidence>
<dbReference type="Proteomes" id="UP000728032">
    <property type="component" value="Unassembled WGS sequence"/>
</dbReference>
<dbReference type="GO" id="GO:0005524">
    <property type="term" value="F:ATP binding"/>
    <property type="evidence" value="ECO:0007669"/>
    <property type="project" value="UniProtKB-KW"/>
</dbReference>
<gene>
    <name evidence="11" type="ORF">ONB1V03_LOCUS12518</name>
</gene>
<dbReference type="GO" id="GO:0016020">
    <property type="term" value="C:membrane"/>
    <property type="evidence" value="ECO:0007669"/>
    <property type="project" value="UniProtKB-SubCell"/>
</dbReference>
<evidence type="ECO:0000256" key="2">
    <source>
        <dbReference type="ARBA" id="ARBA00009726"/>
    </source>
</evidence>
<dbReference type="InterPro" id="IPR050173">
    <property type="entry name" value="ABC_transporter_C-like"/>
</dbReference>
<evidence type="ECO:0000259" key="10">
    <source>
        <dbReference type="PROSITE" id="PS50929"/>
    </source>
</evidence>
<proteinExistence type="inferred from homology"/>
<evidence type="ECO:0000313" key="12">
    <source>
        <dbReference type="Proteomes" id="UP000728032"/>
    </source>
</evidence>
<feature type="transmembrane region" description="Helical" evidence="9">
    <location>
        <begin position="104"/>
        <end position="129"/>
    </location>
</feature>
<dbReference type="AlphaFoldDB" id="A0A7R9QRJ2"/>